<evidence type="ECO:0000256" key="7">
    <source>
        <dbReference type="ARBA" id="ARBA00022777"/>
    </source>
</evidence>
<dbReference type="AlphaFoldDB" id="A0A6V8LGQ1"/>
<keyword evidence="8 10" id="KW-0067">ATP-binding</keyword>
<dbReference type="GO" id="GO:0004798">
    <property type="term" value="F:dTMP kinase activity"/>
    <property type="evidence" value="ECO:0007669"/>
    <property type="project" value="UniProtKB-UniRule"/>
</dbReference>
<dbReference type="Pfam" id="PF02223">
    <property type="entry name" value="Thymidylate_kin"/>
    <property type="match status" value="1"/>
</dbReference>
<organism evidence="12 13">
    <name type="scientific">Phytohabitans rumicis</name>
    <dbReference type="NCBI Taxonomy" id="1076125"/>
    <lineage>
        <taxon>Bacteria</taxon>
        <taxon>Bacillati</taxon>
        <taxon>Actinomycetota</taxon>
        <taxon>Actinomycetes</taxon>
        <taxon>Micromonosporales</taxon>
        <taxon>Micromonosporaceae</taxon>
    </lineage>
</organism>
<dbReference type="HAMAP" id="MF_00165">
    <property type="entry name" value="Thymidylate_kinase"/>
    <property type="match status" value="1"/>
</dbReference>
<comment type="catalytic activity">
    <reaction evidence="9 10">
        <text>dTMP + ATP = dTDP + ADP</text>
        <dbReference type="Rhea" id="RHEA:13517"/>
        <dbReference type="ChEBI" id="CHEBI:30616"/>
        <dbReference type="ChEBI" id="CHEBI:58369"/>
        <dbReference type="ChEBI" id="CHEBI:63528"/>
        <dbReference type="ChEBI" id="CHEBI:456216"/>
        <dbReference type="EC" id="2.7.4.9"/>
    </reaction>
</comment>
<keyword evidence="6 10" id="KW-0547">Nucleotide-binding</keyword>
<accession>A0A6V8LGQ1</accession>
<reference evidence="12 13" key="2">
    <citation type="submission" date="2020-03" db="EMBL/GenBank/DDBJ databases">
        <authorList>
            <person name="Ichikawa N."/>
            <person name="Kimura A."/>
            <person name="Kitahashi Y."/>
            <person name="Uohara A."/>
        </authorList>
    </citation>
    <scope>NUCLEOTIDE SEQUENCE [LARGE SCALE GENOMIC DNA]</scope>
    <source>
        <strain evidence="12 13">NBRC 108638</strain>
    </source>
</reference>
<dbReference type="PANTHER" id="PTHR10344">
    <property type="entry name" value="THYMIDYLATE KINASE"/>
    <property type="match status" value="1"/>
</dbReference>
<dbReference type="Proteomes" id="UP000482960">
    <property type="component" value="Unassembled WGS sequence"/>
</dbReference>
<evidence type="ECO:0000256" key="5">
    <source>
        <dbReference type="ARBA" id="ARBA00022727"/>
    </source>
</evidence>
<evidence type="ECO:0000256" key="4">
    <source>
        <dbReference type="ARBA" id="ARBA00022679"/>
    </source>
</evidence>
<feature type="domain" description="Thymidylate kinase-like" evidence="11">
    <location>
        <begin position="8"/>
        <end position="142"/>
    </location>
</feature>
<dbReference type="CDD" id="cd01672">
    <property type="entry name" value="TMPK"/>
    <property type="match status" value="1"/>
</dbReference>
<protein>
    <recommendedName>
        <fullName evidence="3 10">Thymidylate kinase</fullName>
        <ecNumber evidence="2 10">2.7.4.9</ecNumber>
    </recommendedName>
    <alternativeName>
        <fullName evidence="10">dTMP kinase</fullName>
    </alternativeName>
</protein>
<keyword evidence="4 10" id="KW-0808">Transferase</keyword>
<dbReference type="SUPFAM" id="SSF52540">
    <property type="entry name" value="P-loop containing nucleoside triphosphate hydrolases"/>
    <property type="match status" value="1"/>
</dbReference>
<sequence length="196" mass="21928">MTSLFIAVEGPHRVGKTTIAGLLATRLEKRTNKRVHLTSEPTQSALGRLLRTPESVLHGRPLALAVAADRAAHVESEIIPALDECLHVVTDRYVQSSMVLQRVDGLDLDEIWAYNQYVLPATSIYLEDDPEVMTCRLRQGAALSRLEMVGSPRRELELYREARQFLAGEDWPQHVIDCHGKDPDHIVGAIFDSLQL</sequence>
<evidence type="ECO:0000256" key="6">
    <source>
        <dbReference type="ARBA" id="ARBA00022741"/>
    </source>
</evidence>
<evidence type="ECO:0000313" key="13">
    <source>
        <dbReference type="Proteomes" id="UP000482960"/>
    </source>
</evidence>
<dbReference type="InterPro" id="IPR027417">
    <property type="entry name" value="P-loop_NTPase"/>
</dbReference>
<dbReference type="NCBIfam" id="TIGR00041">
    <property type="entry name" value="DTMP_kinase"/>
    <property type="match status" value="1"/>
</dbReference>
<dbReference type="EC" id="2.7.4.9" evidence="2 10"/>
<evidence type="ECO:0000256" key="2">
    <source>
        <dbReference type="ARBA" id="ARBA00012980"/>
    </source>
</evidence>
<evidence type="ECO:0000256" key="10">
    <source>
        <dbReference type="HAMAP-Rule" id="MF_00165"/>
    </source>
</evidence>
<comment type="caution">
    <text evidence="10">Lacks conserved residue(s) required for the propagation of feature annotation.</text>
</comment>
<reference evidence="12 13" key="1">
    <citation type="submission" date="2020-03" db="EMBL/GenBank/DDBJ databases">
        <title>Whole genome shotgun sequence of Phytohabitans rumicis NBRC 108638.</title>
        <authorList>
            <person name="Komaki H."/>
            <person name="Tamura T."/>
        </authorList>
    </citation>
    <scope>NUCLEOTIDE SEQUENCE [LARGE SCALE GENOMIC DNA]</scope>
    <source>
        <strain evidence="12 13">NBRC 108638</strain>
    </source>
</reference>
<dbReference type="GO" id="GO:0005524">
    <property type="term" value="F:ATP binding"/>
    <property type="evidence" value="ECO:0007669"/>
    <property type="project" value="UniProtKB-UniRule"/>
</dbReference>
<evidence type="ECO:0000256" key="8">
    <source>
        <dbReference type="ARBA" id="ARBA00022840"/>
    </source>
</evidence>
<dbReference type="InterPro" id="IPR039430">
    <property type="entry name" value="Thymidylate_kin-like_dom"/>
</dbReference>
<evidence type="ECO:0000256" key="3">
    <source>
        <dbReference type="ARBA" id="ARBA00017144"/>
    </source>
</evidence>
<dbReference type="GO" id="GO:0006235">
    <property type="term" value="P:dTTP biosynthetic process"/>
    <property type="evidence" value="ECO:0007669"/>
    <property type="project" value="UniProtKB-UniRule"/>
</dbReference>
<name>A0A6V8LGQ1_9ACTN</name>
<evidence type="ECO:0000256" key="1">
    <source>
        <dbReference type="ARBA" id="ARBA00009776"/>
    </source>
</evidence>
<keyword evidence="7 10" id="KW-0418">Kinase</keyword>
<dbReference type="Gene3D" id="3.40.50.300">
    <property type="entry name" value="P-loop containing nucleotide triphosphate hydrolases"/>
    <property type="match status" value="1"/>
</dbReference>
<dbReference type="EMBL" id="BLPG01000001">
    <property type="protein sequence ID" value="GFJ93257.1"/>
    <property type="molecule type" value="Genomic_DNA"/>
</dbReference>
<comment type="caution">
    <text evidence="12">The sequence shown here is derived from an EMBL/GenBank/DDBJ whole genome shotgun (WGS) entry which is preliminary data.</text>
</comment>
<dbReference type="PANTHER" id="PTHR10344:SF4">
    <property type="entry name" value="UMP-CMP KINASE 2, MITOCHONDRIAL"/>
    <property type="match status" value="1"/>
</dbReference>
<comment type="similarity">
    <text evidence="1 10">Belongs to the thymidylate kinase family.</text>
</comment>
<comment type="function">
    <text evidence="10">Phosphorylation of dTMP to form dTDP in both de novo and salvage pathways of dTTP synthesis.</text>
</comment>
<evidence type="ECO:0000256" key="9">
    <source>
        <dbReference type="ARBA" id="ARBA00048743"/>
    </source>
</evidence>
<evidence type="ECO:0000313" key="12">
    <source>
        <dbReference type="EMBL" id="GFJ93257.1"/>
    </source>
</evidence>
<keyword evidence="13" id="KW-1185">Reference proteome</keyword>
<proteinExistence type="inferred from homology"/>
<dbReference type="InterPro" id="IPR018094">
    <property type="entry name" value="Thymidylate_kinase"/>
</dbReference>
<keyword evidence="5 10" id="KW-0545">Nucleotide biosynthesis</keyword>
<dbReference type="GO" id="GO:0005737">
    <property type="term" value="C:cytoplasm"/>
    <property type="evidence" value="ECO:0007669"/>
    <property type="project" value="TreeGrafter"/>
</dbReference>
<dbReference type="GO" id="GO:0006233">
    <property type="term" value="P:dTDP biosynthetic process"/>
    <property type="evidence" value="ECO:0007669"/>
    <property type="project" value="InterPro"/>
</dbReference>
<gene>
    <name evidence="10" type="primary">tmk</name>
    <name evidence="12" type="ORF">Prum_068990</name>
</gene>
<evidence type="ECO:0000259" key="11">
    <source>
        <dbReference type="Pfam" id="PF02223"/>
    </source>
</evidence>
<dbReference type="GO" id="GO:0006227">
    <property type="term" value="P:dUDP biosynthetic process"/>
    <property type="evidence" value="ECO:0007669"/>
    <property type="project" value="TreeGrafter"/>
</dbReference>